<evidence type="ECO:0000313" key="2">
    <source>
        <dbReference type="Proteomes" id="UP000026961"/>
    </source>
</evidence>
<reference evidence="1" key="2">
    <citation type="submission" date="2015-04" db="UniProtKB">
        <authorList>
            <consortium name="EnsemblPlants"/>
        </authorList>
    </citation>
    <scope>IDENTIFICATION</scope>
</reference>
<name>A0A0D9YA50_9ORYZ</name>
<sequence>MDWGNDVRPEHPRILNLRSAESSPSHSGSWVSASQRIRTHCHDHELHDADGRSIPRKAIAHGFFPM</sequence>
<evidence type="ECO:0000313" key="1">
    <source>
        <dbReference type="EnsemblPlants" id="OGLUM01G22070.1"/>
    </source>
</evidence>
<dbReference type="Gramene" id="OGLUM01G22070.1">
    <property type="protein sequence ID" value="OGLUM01G22070.1"/>
    <property type="gene ID" value="OGLUM01G22070"/>
</dbReference>
<keyword evidence="2" id="KW-1185">Reference proteome</keyword>
<dbReference type="Proteomes" id="UP000026961">
    <property type="component" value="Chromosome 1"/>
</dbReference>
<reference evidence="1" key="3">
    <citation type="submission" date="2018-05" db="EMBL/GenBank/DDBJ databases">
        <title>OgluRS3 (Oryza glumaepatula Reference Sequence Version 3).</title>
        <authorList>
            <person name="Zhang J."/>
            <person name="Kudrna D."/>
            <person name="Lee S."/>
            <person name="Talag J."/>
            <person name="Welchert J."/>
            <person name="Wing R.A."/>
        </authorList>
    </citation>
    <scope>NUCLEOTIDE SEQUENCE [LARGE SCALE GENOMIC DNA]</scope>
</reference>
<dbReference type="HOGENOM" id="CLU_2853725_0_0_1"/>
<dbReference type="AlphaFoldDB" id="A0A0D9YA50"/>
<reference evidence="1" key="1">
    <citation type="submission" date="2013-08" db="EMBL/GenBank/DDBJ databases">
        <title>Oryza genome evolution.</title>
        <authorList>
            <person name="Wing R.A."/>
            <person name="Panaud O."/>
            <person name="Oliveira A.C."/>
        </authorList>
    </citation>
    <scope>NUCLEOTIDE SEQUENCE</scope>
</reference>
<proteinExistence type="predicted"/>
<organism evidence="1">
    <name type="scientific">Oryza glumipatula</name>
    <dbReference type="NCBI Taxonomy" id="40148"/>
    <lineage>
        <taxon>Eukaryota</taxon>
        <taxon>Viridiplantae</taxon>
        <taxon>Streptophyta</taxon>
        <taxon>Embryophyta</taxon>
        <taxon>Tracheophyta</taxon>
        <taxon>Spermatophyta</taxon>
        <taxon>Magnoliopsida</taxon>
        <taxon>Liliopsida</taxon>
        <taxon>Poales</taxon>
        <taxon>Poaceae</taxon>
        <taxon>BOP clade</taxon>
        <taxon>Oryzoideae</taxon>
        <taxon>Oryzeae</taxon>
        <taxon>Oryzinae</taxon>
        <taxon>Oryza</taxon>
    </lineage>
</organism>
<dbReference type="EnsemblPlants" id="OGLUM01G22070.1">
    <property type="protein sequence ID" value="OGLUM01G22070.1"/>
    <property type="gene ID" value="OGLUM01G22070"/>
</dbReference>
<accession>A0A0D9YA50</accession>
<protein>
    <submittedName>
        <fullName evidence="1">Uncharacterized protein</fullName>
    </submittedName>
</protein>